<organism evidence="1 2">
    <name type="scientific">Maribacter hydrothermalis</name>
    <dbReference type="NCBI Taxonomy" id="1836467"/>
    <lineage>
        <taxon>Bacteria</taxon>
        <taxon>Pseudomonadati</taxon>
        <taxon>Bacteroidota</taxon>
        <taxon>Flavobacteriia</taxon>
        <taxon>Flavobacteriales</taxon>
        <taxon>Flavobacteriaceae</taxon>
        <taxon>Maribacter</taxon>
    </lineage>
</organism>
<sequence>MNSYKRPWYMLKRTWVILFLLIFIGLFVSTLPPELPRNITYLTKAYSEPEICEGALEIAKADSTVLNLLGNLEPLGALDMLNGSVGYSKTGDTVGITIDVKGDKQIKNIRSKMDVLAEKINDKWEYISINIRIKKPDELKQTIAILKK</sequence>
<dbReference type="STRING" id="1836467.BTR34_17070"/>
<dbReference type="EMBL" id="LZFP01000012">
    <property type="protein sequence ID" value="OBR39061.1"/>
    <property type="molecule type" value="Genomic_DNA"/>
</dbReference>
<reference evidence="2" key="1">
    <citation type="submission" date="2016-06" db="EMBL/GenBank/DDBJ databases">
        <authorList>
            <person name="Zhan P."/>
        </authorList>
    </citation>
    <scope>NUCLEOTIDE SEQUENCE [LARGE SCALE GENOMIC DNA]</scope>
    <source>
        <strain evidence="2">T28</strain>
    </source>
</reference>
<name>A0A1B7Z8K7_9FLAO</name>
<gene>
    <name evidence="1" type="ORF">A9200_05205</name>
</gene>
<dbReference type="KEGG" id="mart:BTR34_17070"/>
<evidence type="ECO:0000313" key="2">
    <source>
        <dbReference type="Proteomes" id="UP000092164"/>
    </source>
</evidence>
<dbReference type="AlphaFoldDB" id="A0A1B7Z8K7"/>
<comment type="caution">
    <text evidence="1">The sequence shown here is derived from an EMBL/GenBank/DDBJ whole genome shotgun (WGS) entry which is preliminary data.</text>
</comment>
<proteinExistence type="predicted"/>
<protein>
    <submittedName>
        <fullName evidence="1">Uncharacterized protein</fullName>
    </submittedName>
</protein>
<dbReference type="Proteomes" id="UP000092164">
    <property type="component" value="Unassembled WGS sequence"/>
</dbReference>
<keyword evidence="2" id="KW-1185">Reference proteome</keyword>
<accession>A0A1B7Z8K7</accession>
<evidence type="ECO:0000313" key="1">
    <source>
        <dbReference type="EMBL" id="OBR39061.1"/>
    </source>
</evidence>